<proteinExistence type="predicted"/>
<dbReference type="InterPro" id="IPR016181">
    <property type="entry name" value="Acyl_CoA_acyltransferase"/>
</dbReference>
<sequence length="185" mass="20081">MVVPDLPAPPPIRVATAADVPSLQRLIHSAYRGESSRAGWTHEADLLDGNRIDEDMLRAELADPGTTLFLTEDDAGPRGCCVVTDRGDGTAYFGTFAVRPAAQGGGLGDALLRHAESHARSLGARRMELTVVTQRADLIAWYARRGYTPTGETRPFPYGDERFGRPRRDDLAFAVLVKPLPSPRG</sequence>
<dbReference type="CDD" id="cd04301">
    <property type="entry name" value="NAT_SF"/>
    <property type="match status" value="1"/>
</dbReference>
<dbReference type="PANTHER" id="PTHR43877:SF2">
    <property type="entry name" value="AMINOALKYLPHOSPHONATE N-ACETYLTRANSFERASE-RELATED"/>
    <property type="match status" value="1"/>
</dbReference>
<keyword evidence="5" id="KW-1185">Reference proteome</keyword>
<keyword evidence="1" id="KW-0808">Transferase</keyword>
<dbReference type="InterPro" id="IPR000182">
    <property type="entry name" value="GNAT_dom"/>
</dbReference>
<protein>
    <submittedName>
        <fullName evidence="4">GNAT family N-acetyltransferase</fullName>
    </submittedName>
</protein>
<dbReference type="Proteomes" id="UP001500957">
    <property type="component" value="Unassembled WGS sequence"/>
</dbReference>
<dbReference type="Gene3D" id="3.40.630.30">
    <property type="match status" value="1"/>
</dbReference>
<dbReference type="SUPFAM" id="SSF55729">
    <property type="entry name" value="Acyl-CoA N-acyltransferases (Nat)"/>
    <property type="match status" value="1"/>
</dbReference>
<dbReference type="PANTHER" id="PTHR43877">
    <property type="entry name" value="AMINOALKYLPHOSPHONATE N-ACETYLTRANSFERASE-RELATED-RELATED"/>
    <property type="match status" value="1"/>
</dbReference>
<feature type="domain" description="N-acetyltransferase" evidence="3">
    <location>
        <begin position="10"/>
        <end position="181"/>
    </location>
</feature>
<keyword evidence="2" id="KW-0012">Acyltransferase</keyword>
<dbReference type="PROSITE" id="PS51186">
    <property type="entry name" value="GNAT"/>
    <property type="match status" value="1"/>
</dbReference>
<accession>A0ABN1GP53</accession>
<evidence type="ECO:0000259" key="3">
    <source>
        <dbReference type="PROSITE" id="PS51186"/>
    </source>
</evidence>
<organism evidence="4 5">
    <name type="scientific">Sporichthya brevicatena</name>
    <dbReference type="NCBI Taxonomy" id="171442"/>
    <lineage>
        <taxon>Bacteria</taxon>
        <taxon>Bacillati</taxon>
        <taxon>Actinomycetota</taxon>
        <taxon>Actinomycetes</taxon>
        <taxon>Sporichthyales</taxon>
        <taxon>Sporichthyaceae</taxon>
        <taxon>Sporichthya</taxon>
    </lineage>
</organism>
<evidence type="ECO:0000256" key="1">
    <source>
        <dbReference type="ARBA" id="ARBA00022679"/>
    </source>
</evidence>
<reference evidence="4 5" key="1">
    <citation type="journal article" date="2019" name="Int. J. Syst. Evol. Microbiol.">
        <title>The Global Catalogue of Microorganisms (GCM) 10K type strain sequencing project: providing services to taxonomists for standard genome sequencing and annotation.</title>
        <authorList>
            <consortium name="The Broad Institute Genomics Platform"/>
            <consortium name="The Broad Institute Genome Sequencing Center for Infectious Disease"/>
            <person name="Wu L."/>
            <person name="Ma J."/>
        </authorList>
    </citation>
    <scope>NUCLEOTIDE SEQUENCE [LARGE SCALE GENOMIC DNA]</scope>
    <source>
        <strain evidence="4 5">JCM 10671</strain>
    </source>
</reference>
<evidence type="ECO:0000313" key="5">
    <source>
        <dbReference type="Proteomes" id="UP001500957"/>
    </source>
</evidence>
<name>A0ABN1GP53_9ACTN</name>
<dbReference type="InterPro" id="IPR050832">
    <property type="entry name" value="Bact_Acetyltransf"/>
</dbReference>
<gene>
    <name evidence="4" type="ORF">GCM10009547_16860</name>
</gene>
<evidence type="ECO:0000256" key="2">
    <source>
        <dbReference type="ARBA" id="ARBA00023315"/>
    </source>
</evidence>
<comment type="caution">
    <text evidence="4">The sequence shown here is derived from an EMBL/GenBank/DDBJ whole genome shotgun (WGS) entry which is preliminary data.</text>
</comment>
<dbReference type="Pfam" id="PF00583">
    <property type="entry name" value="Acetyltransf_1"/>
    <property type="match status" value="1"/>
</dbReference>
<evidence type="ECO:0000313" key="4">
    <source>
        <dbReference type="EMBL" id="GAA0615550.1"/>
    </source>
</evidence>
<dbReference type="EMBL" id="BAAAHE010000012">
    <property type="protein sequence ID" value="GAA0615550.1"/>
    <property type="molecule type" value="Genomic_DNA"/>
</dbReference>